<protein>
    <recommendedName>
        <fullName evidence="1">Nif11 domain-containing protein</fullName>
    </recommendedName>
</protein>
<feature type="domain" description="Nif11" evidence="1">
    <location>
        <begin position="70"/>
        <end position="110"/>
    </location>
</feature>
<accession>A0A0L6ZAR9</accession>
<name>A0A0L6ZAR9_9CLOT</name>
<dbReference type="PATRIC" id="fig|1121318.3.peg.1509"/>
<keyword evidence="3" id="KW-1185">Reference proteome</keyword>
<evidence type="ECO:0000313" key="3">
    <source>
        <dbReference type="Proteomes" id="UP000037043"/>
    </source>
</evidence>
<organism evidence="2 3">
    <name type="scientific">Clostridium homopropionicum DSM 5847</name>
    <dbReference type="NCBI Taxonomy" id="1121318"/>
    <lineage>
        <taxon>Bacteria</taxon>
        <taxon>Bacillati</taxon>
        <taxon>Bacillota</taxon>
        <taxon>Clostridia</taxon>
        <taxon>Eubacteriales</taxon>
        <taxon>Clostridiaceae</taxon>
        <taxon>Clostridium</taxon>
    </lineage>
</organism>
<dbReference type="STRING" id="36844.SAMN04488501_12021"/>
<comment type="caution">
    <text evidence="2">The sequence shown here is derived from an EMBL/GenBank/DDBJ whole genome shotgun (WGS) entry which is preliminary data.</text>
</comment>
<dbReference type="InterPro" id="IPR012903">
    <property type="entry name" value="Nif11"/>
</dbReference>
<dbReference type="AlphaFoldDB" id="A0A0L6ZAR9"/>
<reference evidence="3" key="1">
    <citation type="submission" date="2015-08" db="EMBL/GenBank/DDBJ databases">
        <title>Genome sequence of the strict anaerobe Clostridium homopropionicum LuHBu1 (DSM 5847T).</title>
        <authorList>
            <person name="Poehlein A."/>
            <person name="Beck M."/>
            <person name="Schiel-Bengelsdorf B."/>
            <person name="Bengelsdorf F.R."/>
            <person name="Daniel R."/>
            <person name="Duerre P."/>
        </authorList>
    </citation>
    <scope>NUCLEOTIDE SEQUENCE [LARGE SCALE GENOMIC DNA]</scope>
    <source>
        <strain evidence="3">DSM 5847</strain>
    </source>
</reference>
<dbReference type="EMBL" id="LHUR01000020">
    <property type="protein sequence ID" value="KOA20071.1"/>
    <property type="molecule type" value="Genomic_DNA"/>
</dbReference>
<evidence type="ECO:0000313" key="2">
    <source>
        <dbReference type="EMBL" id="KOA20071.1"/>
    </source>
</evidence>
<proteinExistence type="predicted"/>
<dbReference type="Pfam" id="PF07862">
    <property type="entry name" value="Nif11"/>
    <property type="match status" value="1"/>
</dbReference>
<sequence length="200" mass="21694">MSNPVEKFVLKCKEDAAFMQKIAAMKTREEIIEAAKTEDIQLTVEDIDAVNETLKQETLKSILKDTPAGQFINKMIEDKSFAEKIMAQTESEEVIRIAKESGISLTAEDLAEANKTIAALAGVAPAQQNYGELSEEDLEQVAGGTISNVITKSVAYTITSATVSMLSLSAVTMVSVQHVVDPIVNPITNFVVNTLEDNLK</sequence>
<dbReference type="NCBIfam" id="TIGR03798">
    <property type="entry name" value="leader_Nif11"/>
    <property type="match status" value="1"/>
</dbReference>
<dbReference type="Proteomes" id="UP000037043">
    <property type="component" value="Unassembled WGS sequence"/>
</dbReference>
<gene>
    <name evidence="2" type="ORF">CLHOM_15010</name>
</gene>
<dbReference type="RefSeq" id="WP_052221066.1">
    <property type="nucleotide sequence ID" value="NZ_LHUR01000020.1"/>
</dbReference>
<evidence type="ECO:0000259" key="1">
    <source>
        <dbReference type="Pfam" id="PF07862"/>
    </source>
</evidence>
<dbReference type="InterPro" id="IPR022516">
    <property type="entry name" value="CHP03798_Ocin"/>
</dbReference>